<dbReference type="AlphaFoldDB" id="A0A7W7I8U3"/>
<proteinExistence type="predicted"/>
<protein>
    <submittedName>
        <fullName evidence="1">2-methylisocitrate lyase-like PEP mutase family enzyme</fullName>
    </submittedName>
</protein>
<dbReference type="InterPro" id="IPR015813">
    <property type="entry name" value="Pyrv/PenolPyrv_kinase-like_dom"/>
</dbReference>
<dbReference type="RefSeq" id="WP_184880073.1">
    <property type="nucleotide sequence ID" value="NZ_BAAAHD010000002.1"/>
</dbReference>
<dbReference type="SUPFAM" id="SSF51621">
    <property type="entry name" value="Phosphoenolpyruvate/pyruvate domain"/>
    <property type="match status" value="1"/>
</dbReference>
<dbReference type="GO" id="GO:0016833">
    <property type="term" value="F:oxo-acid-lyase activity"/>
    <property type="evidence" value="ECO:0007669"/>
    <property type="project" value="UniProtKB-ARBA"/>
</dbReference>
<dbReference type="PANTHER" id="PTHR42905:SF5">
    <property type="entry name" value="CARBOXYVINYL-CARBOXYPHOSPHONATE PHOSPHORYLMUTASE, CHLOROPLASTIC"/>
    <property type="match status" value="1"/>
</dbReference>
<evidence type="ECO:0000313" key="2">
    <source>
        <dbReference type="Proteomes" id="UP000549343"/>
    </source>
</evidence>
<accession>A0A7W7I8U3</accession>
<comment type="caution">
    <text evidence="1">The sequence shown here is derived from an EMBL/GenBank/DDBJ whole genome shotgun (WGS) entry which is preliminary data.</text>
</comment>
<dbReference type="Pfam" id="PF13714">
    <property type="entry name" value="PEP_mutase"/>
    <property type="match status" value="1"/>
</dbReference>
<keyword evidence="1" id="KW-0456">Lyase</keyword>
<name>A0A7W7I8U3_9ACTN</name>
<dbReference type="InterPro" id="IPR039556">
    <property type="entry name" value="ICL/PEPM"/>
</dbReference>
<dbReference type="Proteomes" id="UP000549343">
    <property type="component" value="Unassembled WGS sequence"/>
</dbReference>
<dbReference type="InterPro" id="IPR040442">
    <property type="entry name" value="Pyrv_kinase-like_dom_sf"/>
</dbReference>
<gene>
    <name evidence="1" type="ORF">F4557_000973</name>
</gene>
<evidence type="ECO:0000313" key="1">
    <source>
        <dbReference type="EMBL" id="MBB4772555.1"/>
    </source>
</evidence>
<dbReference type="EMBL" id="JACHMV010000001">
    <property type="protein sequence ID" value="MBB4772555.1"/>
    <property type="molecule type" value="Genomic_DNA"/>
</dbReference>
<dbReference type="CDD" id="cd00377">
    <property type="entry name" value="ICL_PEPM"/>
    <property type="match status" value="1"/>
</dbReference>
<dbReference type="Gene3D" id="3.20.20.60">
    <property type="entry name" value="Phosphoenolpyruvate-binding domains"/>
    <property type="match status" value="1"/>
</dbReference>
<dbReference type="PANTHER" id="PTHR42905">
    <property type="entry name" value="PHOSPHOENOLPYRUVATE CARBOXYLASE"/>
    <property type="match status" value="1"/>
</dbReference>
<reference evidence="1 2" key="1">
    <citation type="submission" date="2020-08" db="EMBL/GenBank/DDBJ databases">
        <title>Sequencing the genomes of 1000 actinobacteria strains.</title>
        <authorList>
            <person name="Klenk H.-P."/>
        </authorList>
    </citation>
    <scope>NUCLEOTIDE SEQUENCE [LARGE SCALE GENOMIC DNA]</scope>
    <source>
        <strain evidence="1 2">DSM 44772</strain>
    </source>
</reference>
<organism evidence="1 2">
    <name type="scientific">Actinomadura livida</name>
    <dbReference type="NCBI Taxonomy" id="79909"/>
    <lineage>
        <taxon>Bacteria</taxon>
        <taxon>Bacillati</taxon>
        <taxon>Actinomycetota</taxon>
        <taxon>Actinomycetes</taxon>
        <taxon>Streptosporangiales</taxon>
        <taxon>Thermomonosporaceae</taxon>
        <taxon>Actinomadura</taxon>
    </lineage>
</organism>
<sequence length="338" mass="35009">MEESTVPLTQPWESGLLSSLTGVGPGPSARDKRVALRSALAAATAVPGRGDALEPLVLPGATDALGARLVEEAGFAAVYATGAGLANAGFGLPDIGLVSQTEVADHAGRLTEATRIPLICDADTGYGGPLSAMRTVRLLERAGVAGLQLEDQETPKRCGHFDSHALIPSGHMQTKIAAACAARGAEPGAADALVIIARTDARSAHGIDEAIARGRAYAEAGADALFVEAPRTVEELALVGRELAGVPLIVNVVEGGKTPQLELAEYARLGFGVVLFANYLMRSMHLAGREALAHLRERGETASRAGRMATWSQRQNLFNLPAFSAAEAALDREPGGAK</sequence>